<evidence type="ECO:0000313" key="2">
    <source>
        <dbReference type="Proteomes" id="UP000499080"/>
    </source>
</evidence>
<evidence type="ECO:0000313" key="1">
    <source>
        <dbReference type="EMBL" id="GBN09325.1"/>
    </source>
</evidence>
<dbReference type="AlphaFoldDB" id="A0A4Y2L3W3"/>
<protein>
    <submittedName>
        <fullName evidence="1">Uncharacterized protein</fullName>
    </submittedName>
</protein>
<name>A0A4Y2L3W3_ARAVE</name>
<organism evidence="1 2">
    <name type="scientific">Araneus ventricosus</name>
    <name type="common">Orbweaver spider</name>
    <name type="synonym">Epeira ventricosa</name>
    <dbReference type="NCBI Taxonomy" id="182803"/>
    <lineage>
        <taxon>Eukaryota</taxon>
        <taxon>Metazoa</taxon>
        <taxon>Ecdysozoa</taxon>
        <taxon>Arthropoda</taxon>
        <taxon>Chelicerata</taxon>
        <taxon>Arachnida</taxon>
        <taxon>Araneae</taxon>
        <taxon>Araneomorphae</taxon>
        <taxon>Entelegynae</taxon>
        <taxon>Araneoidea</taxon>
        <taxon>Araneidae</taxon>
        <taxon>Araneus</taxon>
    </lineage>
</organism>
<reference evidence="1 2" key="1">
    <citation type="journal article" date="2019" name="Sci. Rep.">
        <title>Orb-weaving spider Araneus ventricosus genome elucidates the spidroin gene catalogue.</title>
        <authorList>
            <person name="Kono N."/>
            <person name="Nakamura H."/>
            <person name="Ohtoshi R."/>
            <person name="Moran D.A.P."/>
            <person name="Shinohara A."/>
            <person name="Yoshida Y."/>
            <person name="Fujiwara M."/>
            <person name="Mori M."/>
            <person name="Tomita M."/>
            <person name="Arakawa K."/>
        </authorList>
    </citation>
    <scope>NUCLEOTIDE SEQUENCE [LARGE SCALE GENOMIC DNA]</scope>
</reference>
<dbReference type="Proteomes" id="UP000499080">
    <property type="component" value="Unassembled WGS sequence"/>
</dbReference>
<proteinExistence type="predicted"/>
<dbReference type="OrthoDB" id="6771835at2759"/>
<dbReference type="PANTHER" id="PTHR46409">
    <property type="entry name" value="HTH PSQ-TYPE DOMAIN-CONTAINING PROTEIN"/>
    <property type="match status" value="1"/>
</dbReference>
<gene>
    <name evidence="1" type="ORF">AVEN_88039_1</name>
</gene>
<keyword evidence="2" id="KW-1185">Reference proteome</keyword>
<accession>A0A4Y2L3W3</accession>
<dbReference type="PANTHER" id="PTHR46409:SF1">
    <property type="entry name" value="HTH PSQ-TYPE DOMAIN-CONTAINING PROTEIN"/>
    <property type="match status" value="1"/>
</dbReference>
<dbReference type="EMBL" id="BGPR01005344">
    <property type="protein sequence ID" value="GBN09325.1"/>
    <property type="molecule type" value="Genomic_DNA"/>
</dbReference>
<comment type="caution">
    <text evidence="1">The sequence shown here is derived from an EMBL/GenBank/DDBJ whole genome shotgun (WGS) entry which is preliminary data.</text>
</comment>
<sequence>MWFSIKTSKYFTEGLKFVYQSIQSSRYLPEDLRNIIDPVTERNGFSAHPEHLILAMTQDNTKHIRELEIPRILKAGQLDQKRTFIPPKLNFNAEDYSERINWMNCDLSSPPLSKDISDDEIK</sequence>